<gene>
    <name evidence="7" type="ORF">RND81_09G239500</name>
</gene>
<reference evidence="7" key="1">
    <citation type="submission" date="2024-03" db="EMBL/GenBank/DDBJ databases">
        <title>WGS assembly of Saponaria officinalis var. Norfolk2.</title>
        <authorList>
            <person name="Jenkins J."/>
            <person name="Shu S."/>
            <person name="Grimwood J."/>
            <person name="Barry K."/>
            <person name="Goodstein D."/>
            <person name="Schmutz J."/>
            <person name="Leebens-Mack J."/>
            <person name="Osbourn A."/>
        </authorList>
    </citation>
    <scope>NUCLEOTIDE SEQUENCE [LARGE SCALE GENOMIC DNA]</scope>
    <source>
        <strain evidence="7">JIC</strain>
    </source>
</reference>
<dbReference type="PROSITE" id="PS51005">
    <property type="entry name" value="NAC"/>
    <property type="match status" value="1"/>
</dbReference>
<keyword evidence="8" id="KW-1185">Reference proteome</keyword>
<dbReference type="GO" id="GO:0006355">
    <property type="term" value="P:regulation of DNA-templated transcription"/>
    <property type="evidence" value="ECO:0007669"/>
    <property type="project" value="InterPro"/>
</dbReference>
<name>A0AAW1IRL5_SAPOF</name>
<evidence type="ECO:0000256" key="3">
    <source>
        <dbReference type="ARBA" id="ARBA00023163"/>
    </source>
</evidence>
<feature type="compositionally biased region" description="Polar residues" evidence="5">
    <location>
        <begin position="205"/>
        <end position="216"/>
    </location>
</feature>
<feature type="region of interest" description="Disordered" evidence="5">
    <location>
        <begin position="205"/>
        <end position="238"/>
    </location>
</feature>
<dbReference type="SUPFAM" id="SSF101941">
    <property type="entry name" value="NAC domain"/>
    <property type="match status" value="1"/>
</dbReference>
<dbReference type="InterPro" id="IPR003441">
    <property type="entry name" value="NAC-dom"/>
</dbReference>
<accession>A0AAW1IRL5</accession>
<sequence>MDAFLGNNAFPPGFRFHPTDEELFMFYLKRKVMGKSLRDQVMSEVDVYQFAPWELPAKAFLRTRDLVWYFICPRSRKYPNGGRANRATVHGYWKSTGNDRIVNYRNRPVGKVKSLVFHRGKPPKGDRTDWVMYEYTLIDKVLSEQGVALDSHVICKIYEKSGLGPKNGENYGRYVEEDWDNYNPDNLASAQIQQPVSVDVADNNLNGSTITSTQAGPSTPSTTVQQQQQPCSGTMHGLPPIETEEDELDRMLSKFTECHNISASDSDIFSGLEDLVSGSSASETNLDWGLCVPDDSILELEDLDD</sequence>
<evidence type="ECO:0000313" key="8">
    <source>
        <dbReference type="Proteomes" id="UP001443914"/>
    </source>
</evidence>
<dbReference type="AlphaFoldDB" id="A0AAW1IRL5"/>
<dbReference type="EMBL" id="JBDFQZ010000009">
    <property type="protein sequence ID" value="KAK9692076.1"/>
    <property type="molecule type" value="Genomic_DNA"/>
</dbReference>
<feature type="domain" description="NAC" evidence="6">
    <location>
        <begin position="10"/>
        <end position="160"/>
    </location>
</feature>
<keyword evidence="3" id="KW-0804">Transcription</keyword>
<dbReference type="PANTHER" id="PTHR31744:SF210">
    <property type="entry name" value="NAC DOMAIN-CONTAINING PROTEIN 86-LIKE"/>
    <property type="match status" value="1"/>
</dbReference>
<dbReference type="PANTHER" id="PTHR31744">
    <property type="entry name" value="PROTEIN CUP-SHAPED COTYLEDON 2-RELATED"/>
    <property type="match status" value="1"/>
</dbReference>
<dbReference type="InterPro" id="IPR036093">
    <property type="entry name" value="NAC_dom_sf"/>
</dbReference>
<dbReference type="Pfam" id="PF02365">
    <property type="entry name" value="NAM"/>
    <property type="match status" value="1"/>
</dbReference>
<dbReference type="GO" id="GO:0003677">
    <property type="term" value="F:DNA binding"/>
    <property type="evidence" value="ECO:0007669"/>
    <property type="project" value="UniProtKB-KW"/>
</dbReference>
<comment type="caution">
    <text evidence="7">The sequence shown here is derived from an EMBL/GenBank/DDBJ whole genome shotgun (WGS) entry which is preliminary data.</text>
</comment>
<dbReference type="Gene3D" id="2.170.150.80">
    <property type="entry name" value="NAC domain"/>
    <property type="match status" value="1"/>
</dbReference>
<evidence type="ECO:0000313" key="7">
    <source>
        <dbReference type="EMBL" id="KAK9692076.1"/>
    </source>
</evidence>
<evidence type="ECO:0000259" key="6">
    <source>
        <dbReference type="PROSITE" id="PS51005"/>
    </source>
</evidence>
<proteinExistence type="predicted"/>
<evidence type="ECO:0000256" key="5">
    <source>
        <dbReference type="SAM" id="MobiDB-lite"/>
    </source>
</evidence>
<evidence type="ECO:0000256" key="4">
    <source>
        <dbReference type="ARBA" id="ARBA00023242"/>
    </source>
</evidence>
<organism evidence="7 8">
    <name type="scientific">Saponaria officinalis</name>
    <name type="common">Common soapwort</name>
    <name type="synonym">Lychnis saponaria</name>
    <dbReference type="NCBI Taxonomy" id="3572"/>
    <lineage>
        <taxon>Eukaryota</taxon>
        <taxon>Viridiplantae</taxon>
        <taxon>Streptophyta</taxon>
        <taxon>Embryophyta</taxon>
        <taxon>Tracheophyta</taxon>
        <taxon>Spermatophyta</taxon>
        <taxon>Magnoliopsida</taxon>
        <taxon>eudicotyledons</taxon>
        <taxon>Gunneridae</taxon>
        <taxon>Pentapetalae</taxon>
        <taxon>Caryophyllales</taxon>
        <taxon>Caryophyllaceae</taxon>
        <taxon>Caryophylleae</taxon>
        <taxon>Saponaria</taxon>
    </lineage>
</organism>
<keyword evidence="4" id="KW-0539">Nucleus</keyword>
<keyword evidence="2" id="KW-0238">DNA-binding</keyword>
<evidence type="ECO:0000256" key="1">
    <source>
        <dbReference type="ARBA" id="ARBA00023015"/>
    </source>
</evidence>
<feature type="compositionally biased region" description="Low complexity" evidence="5">
    <location>
        <begin position="217"/>
        <end position="232"/>
    </location>
</feature>
<evidence type="ECO:0000256" key="2">
    <source>
        <dbReference type="ARBA" id="ARBA00023125"/>
    </source>
</evidence>
<keyword evidence="1" id="KW-0805">Transcription regulation</keyword>
<dbReference type="Proteomes" id="UP001443914">
    <property type="component" value="Unassembled WGS sequence"/>
</dbReference>
<protein>
    <recommendedName>
        <fullName evidence="6">NAC domain-containing protein</fullName>
    </recommendedName>
</protein>